<dbReference type="InterPro" id="IPR009030">
    <property type="entry name" value="Growth_fac_rcpt_cys_sf"/>
</dbReference>
<evidence type="ECO:0000313" key="4">
    <source>
        <dbReference type="Proteomes" id="UP000018040"/>
    </source>
</evidence>
<dbReference type="InterPro" id="IPR006212">
    <property type="entry name" value="Furin_repeat"/>
</dbReference>
<evidence type="ECO:0000256" key="1">
    <source>
        <dbReference type="SAM" id="Phobius"/>
    </source>
</evidence>
<feature type="signal peptide" evidence="2">
    <location>
        <begin position="1"/>
        <end position="20"/>
    </location>
</feature>
<comment type="caution">
    <text evidence="3">The sequence shown here is derived from an EMBL/GenBank/DDBJ whole genome shotgun (WGS) entry which is preliminary data.</text>
</comment>
<dbReference type="OrthoDB" id="300641at2759"/>
<dbReference type="AlphaFoldDB" id="V6TMZ3"/>
<proteinExistence type="predicted"/>
<sequence>MLAIYLAVGALAADCTGGAANNCAQGKCEMIGEIEVCIECTVNGGKGYVPINGICKAHDDATTTVAAGAGCLKEGDVAADATSTTCKKCSGANYFLFMGGCYKIGETPGTLICSAAATGKCSTCIEGGNVFKNQATSPTLGTECILCSDSKGSNDNKGALNCVTCTAPTAATGTAACTKCDQTKYLKEGVCVDSTECTGATFPKANTGAGNRCVPCGDEAAGVADCKTCTAPSGGKTKPVCSECSNFFLHTPAGGETSCEEACPEGYFGHTATTTNRKTCQSCSTASGLNPSVTGIEGCTSCTYTSSTLKCTACGERKKPNKEGIGCFDCGISGCTYCSGAGKCEECGFGFSLEGEACISTGGVNLSTGAIAGISVAAVVVVGGLGSFLCWWFVCRTKR</sequence>
<evidence type="ECO:0000256" key="2">
    <source>
        <dbReference type="SAM" id="SignalP"/>
    </source>
</evidence>
<dbReference type="EMBL" id="AHHH01000245">
    <property type="protein sequence ID" value="ESU40348.1"/>
    <property type="molecule type" value="Genomic_DNA"/>
</dbReference>
<dbReference type="VEuPathDB" id="GiardiaDB:GL50581_2604"/>
<protein>
    <submittedName>
        <fullName evidence="3">Variant-specific surface protein</fullName>
    </submittedName>
</protein>
<dbReference type="InterPro" id="IPR052798">
    <property type="entry name" value="Giardia_VSA"/>
</dbReference>
<dbReference type="VEuPathDB" id="GiardiaDB:DHA2_152037"/>
<dbReference type="VEuPathDB" id="GiardiaDB:GL50803_0014043"/>
<feature type="transmembrane region" description="Helical" evidence="1">
    <location>
        <begin position="370"/>
        <end position="394"/>
    </location>
</feature>
<name>V6TMZ3_GIAIN</name>
<dbReference type="Proteomes" id="UP000018040">
    <property type="component" value="Unassembled WGS sequence"/>
</dbReference>
<dbReference type="SMART" id="SM00261">
    <property type="entry name" value="FU"/>
    <property type="match status" value="2"/>
</dbReference>
<reference evidence="4" key="1">
    <citation type="submission" date="2012-02" db="EMBL/GenBank/DDBJ databases">
        <title>Genome sequencing of Giardia lamblia Genotypes A2 and B isolates (DH and GS) and comparative analysis with the genomes of Genotypes A1 and E (WB and Pig).</title>
        <authorList>
            <person name="Adam R."/>
            <person name="Dahlstrom E."/>
            <person name="Martens C."/>
            <person name="Bruno D."/>
            <person name="Barbian K."/>
            <person name="Porcella S.F."/>
            <person name="Nash T."/>
        </authorList>
    </citation>
    <scope>NUCLEOTIDE SEQUENCE</scope>
    <source>
        <strain evidence="4">GS</strain>
    </source>
</reference>
<reference evidence="3 4" key="2">
    <citation type="journal article" date="2013" name="Genome Biol. Evol.">
        <title>Genome sequencing of Giardia lamblia genotypes A2 and B isolates (DH and GS) and comparative analysis with the genomes of genotypes A1 and E (WB and Pig).</title>
        <authorList>
            <person name="Adam R.D."/>
            <person name="Dahlstrom E.W."/>
            <person name="Martens C.A."/>
            <person name="Bruno D.P."/>
            <person name="Barbian K.D."/>
            <person name="Ricklefs S.M."/>
            <person name="Hernandez M.M."/>
            <person name="Narla N.P."/>
            <person name="Patel R.B."/>
            <person name="Porcella S.F."/>
            <person name="Nash T.E."/>
        </authorList>
    </citation>
    <scope>NUCLEOTIDE SEQUENCE [LARGE SCALE GENOMIC DNA]</scope>
    <source>
        <strain evidence="3 4">GS</strain>
    </source>
</reference>
<dbReference type="InterPro" id="IPR005127">
    <property type="entry name" value="Giardia_VSP"/>
</dbReference>
<accession>V6TMZ3</accession>
<keyword evidence="1" id="KW-0472">Membrane</keyword>
<keyword evidence="2" id="KW-0732">Signal</keyword>
<feature type="chain" id="PRO_5004751763" evidence="2">
    <location>
        <begin position="21"/>
        <end position="399"/>
    </location>
</feature>
<evidence type="ECO:0000313" key="3">
    <source>
        <dbReference type="EMBL" id="ESU40348.1"/>
    </source>
</evidence>
<dbReference type="VEuPathDB" id="GiardiaDB:QR46_4881"/>
<dbReference type="SUPFAM" id="SSF57184">
    <property type="entry name" value="Growth factor receptor domain"/>
    <property type="match status" value="2"/>
</dbReference>
<keyword evidence="1" id="KW-0812">Transmembrane</keyword>
<dbReference type="Pfam" id="PF03302">
    <property type="entry name" value="VSP"/>
    <property type="match status" value="1"/>
</dbReference>
<organism evidence="3 4">
    <name type="scientific">Giardia intestinalis</name>
    <name type="common">Giardia lamblia</name>
    <dbReference type="NCBI Taxonomy" id="5741"/>
    <lineage>
        <taxon>Eukaryota</taxon>
        <taxon>Metamonada</taxon>
        <taxon>Diplomonadida</taxon>
        <taxon>Hexamitidae</taxon>
        <taxon>Giardiinae</taxon>
        <taxon>Giardia</taxon>
    </lineage>
</organism>
<dbReference type="PANTHER" id="PTHR23275:SF100">
    <property type="entry name" value="EGF-LIKE DOMAIN-CONTAINING PROTEIN"/>
    <property type="match status" value="1"/>
</dbReference>
<keyword evidence="1" id="KW-1133">Transmembrane helix</keyword>
<gene>
    <name evidence="3" type="ORF">GSB_155014</name>
</gene>
<dbReference type="PANTHER" id="PTHR23275">
    <property type="entry name" value="CABRIOLET.-RELATED"/>
    <property type="match status" value="1"/>
</dbReference>